<dbReference type="AlphaFoldDB" id="A0A5N6JZP2"/>
<evidence type="ECO:0000256" key="1">
    <source>
        <dbReference type="SAM" id="MobiDB-lite"/>
    </source>
</evidence>
<organism evidence="2 3">
    <name type="scientific">Monilinia laxa</name>
    <name type="common">Brown rot fungus</name>
    <name type="synonym">Sclerotinia laxa</name>
    <dbReference type="NCBI Taxonomy" id="61186"/>
    <lineage>
        <taxon>Eukaryota</taxon>
        <taxon>Fungi</taxon>
        <taxon>Dikarya</taxon>
        <taxon>Ascomycota</taxon>
        <taxon>Pezizomycotina</taxon>
        <taxon>Leotiomycetes</taxon>
        <taxon>Helotiales</taxon>
        <taxon>Sclerotiniaceae</taxon>
        <taxon>Monilinia</taxon>
    </lineage>
</organism>
<dbReference type="EMBL" id="VIGI01000010">
    <property type="protein sequence ID" value="KAB8294988.1"/>
    <property type="molecule type" value="Genomic_DNA"/>
</dbReference>
<reference evidence="2 3" key="1">
    <citation type="submission" date="2019-06" db="EMBL/GenBank/DDBJ databases">
        <title>Genome Sequence of the Brown Rot Fungal Pathogen Monilinia laxa.</title>
        <authorList>
            <person name="De Miccolis Angelini R.M."/>
            <person name="Landi L."/>
            <person name="Abate D."/>
            <person name="Pollastro S."/>
            <person name="Romanazzi G."/>
            <person name="Faretra F."/>
        </authorList>
    </citation>
    <scope>NUCLEOTIDE SEQUENCE [LARGE SCALE GENOMIC DNA]</scope>
    <source>
        <strain evidence="2 3">Mlax316</strain>
    </source>
</reference>
<feature type="region of interest" description="Disordered" evidence="1">
    <location>
        <begin position="49"/>
        <end position="79"/>
    </location>
</feature>
<dbReference type="Proteomes" id="UP000326757">
    <property type="component" value="Unassembled WGS sequence"/>
</dbReference>
<evidence type="ECO:0000313" key="3">
    <source>
        <dbReference type="Proteomes" id="UP000326757"/>
    </source>
</evidence>
<proteinExistence type="predicted"/>
<gene>
    <name evidence="2" type="ORF">EYC80_006937</name>
</gene>
<keyword evidence="3" id="KW-1185">Reference proteome</keyword>
<accession>A0A5N6JZP2</accession>
<evidence type="ECO:0000313" key="2">
    <source>
        <dbReference type="EMBL" id="KAB8294988.1"/>
    </source>
</evidence>
<protein>
    <submittedName>
        <fullName evidence="2">Uncharacterized protein</fullName>
    </submittedName>
</protein>
<comment type="caution">
    <text evidence="2">The sequence shown here is derived from an EMBL/GenBank/DDBJ whole genome shotgun (WGS) entry which is preliminary data.</text>
</comment>
<name>A0A5N6JZP2_MONLA</name>
<dbReference type="OrthoDB" id="3542428at2759"/>
<sequence>MDNYDRSNELLVSSALVGTTAINTINITTELQPPSALTEATTMDIGNSMTSPPNSPALVEAAESMTNESAASSAPPPSAIANNTTNFPQFVIVTTTMNNATAPPPALSLISTLAVETRIPIYIPNLSMTIAGQPPALLFALKGTANYPVAQREYKRINFVLSDANFAAFQRMSRHGKFKDILFLNIRSDSFTTFPHVGRHPISHHVTKLMNNFLTINFTATSPPNAALAANATRSHEVVANVDSILNLIGQMMVASQQPLRERKIRVKFLDHQGGNWSAASIQRHVATVEYTLAAGAGPTRSQRTGRREFVGDGGVVHDGIVWVWDGL</sequence>